<feature type="region of interest" description="Disordered" evidence="3">
    <location>
        <begin position="1"/>
        <end position="150"/>
    </location>
</feature>
<keyword evidence="2 4" id="KW-0472">Membrane</keyword>
<proteinExistence type="predicted"/>
<gene>
    <name evidence="5" type="ORF">CROQUDRAFT_56044</name>
</gene>
<dbReference type="PANTHER" id="PTHR31234:SF2">
    <property type="entry name" value="OS05G0199100 PROTEIN"/>
    <property type="match status" value="1"/>
</dbReference>
<accession>A0A9P6NRK7</accession>
<dbReference type="GO" id="GO:0016020">
    <property type="term" value="C:membrane"/>
    <property type="evidence" value="ECO:0007669"/>
    <property type="project" value="UniProtKB-SubCell"/>
</dbReference>
<keyword evidence="4" id="KW-0812">Transmembrane</keyword>
<comment type="caution">
    <text evidence="5">The sequence shown here is derived from an EMBL/GenBank/DDBJ whole genome shotgun (WGS) entry which is preliminary data.</text>
</comment>
<dbReference type="OrthoDB" id="20273at2759"/>
<reference evidence="5" key="1">
    <citation type="submission" date="2013-11" db="EMBL/GenBank/DDBJ databases">
        <title>Genome sequence of the fusiform rust pathogen reveals effectors for host alternation and coevolution with pine.</title>
        <authorList>
            <consortium name="DOE Joint Genome Institute"/>
            <person name="Smith K."/>
            <person name="Pendleton A."/>
            <person name="Kubisiak T."/>
            <person name="Anderson C."/>
            <person name="Salamov A."/>
            <person name="Aerts A."/>
            <person name="Riley R."/>
            <person name="Clum A."/>
            <person name="Lindquist E."/>
            <person name="Ence D."/>
            <person name="Campbell M."/>
            <person name="Kronenberg Z."/>
            <person name="Feau N."/>
            <person name="Dhillon B."/>
            <person name="Hamelin R."/>
            <person name="Burleigh J."/>
            <person name="Smith J."/>
            <person name="Yandell M."/>
            <person name="Nelson C."/>
            <person name="Grigoriev I."/>
            <person name="Davis J."/>
        </authorList>
    </citation>
    <scope>NUCLEOTIDE SEQUENCE</scope>
    <source>
        <strain evidence="5">G11</strain>
    </source>
</reference>
<dbReference type="AlphaFoldDB" id="A0A9P6NRK7"/>
<evidence type="ECO:0000256" key="3">
    <source>
        <dbReference type="SAM" id="MobiDB-lite"/>
    </source>
</evidence>
<dbReference type="InterPro" id="IPR044839">
    <property type="entry name" value="NDR1-like"/>
</dbReference>
<evidence type="ECO:0000313" key="5">
    <source>
        <dbReference type="EMBL" id="KAG0152085.1"/>
    </source>
</evidence>
<feature type="compositionally biased region" description="Basic and acidic residues" evidence="3">
    <location>
        <begin position="1"/>
        <end position="10"/>
    </location>
</feature>
<dbReference type="Proteomes" id="UP000886653">
    <property type="component" value="Unassembled WGS sequence"/>
</dbReference>
<dbReference type="PANTHER" id="PTHR31234">
    <property type="entry name" value="LATE EMBRYOGENESIS ABUNDANT (LEA) HYDROXYPROLINE-RICH GLYCOPROTEIN FAMILY"/>
    <property type="match status" value="1"/>
</dbReference>
<feature type="transmembrane region" description="Helical" evidence="4">
    <location>
        <begin position="197"/>
        <end position="215"/>
    </location>
</feature>
<evidence type="ECO:0000256" key="4">
    <source>
        <dbReference type="SAM" id="Phobius"/>
    </source>
</evidence>
<feature type="transmembrane region" description="Helical" evidence="4">
    <location>
        <begin position="334"/>
        <end position="353"/>
    </location>
</feature>
<sequence>MAYRLQHDHSPYPPASPQRQNGTYYPGHDPYDEPTQLPYGQAQHPAAYGQPDQDLYSPSAAYAPHHAQDYATSHTPYRPGHDAHYPPDADPYYSHPQAQEPSYYPEYEGGGGPGQMPYGLDEKHGIGEYPPPVLGGETPRNSGYGSPTRGSVAAQMAAEGAIPEKAGLRMWRSDEHSGAFMRGGKGKCCGRCCCCTLIVVALLLVGIVAGFLLWVRPPNATFNGIEAPTVGNQVDLQTGGFLLNFNLNIGVTNPNFFGASFSKISAKAFYPLNKTAPLGGGDMENVEIKPHSNTTIRFPFQINYTTTFDPKHAILADIAYKCGFLGATKNKSSLFLMLLSILLILAIAIAPTFSSSQTFTCPLKQSDFNAVLGGQQSMAALQEMLTGSASDPNARLRLRRREFYDWIGSLDLNELEAEFNSNMRLSSIGLGIGSSDWVFLQPLRNQVPSGSGSGWTGLKDKLVLMIRR</sequence>
<dbReference type="SUPFAM" id="SSF117070">
    <property type="entry name" value="LEA14-like"/>
    <property type="match status" value="1"/>
</dbReference>
<dbReference type="EMBL" id="MU167209">
    <property type="protein sequence ID" value="KAG0152085.1"/>
    <property type="molecule type" value="Genomic_DNA"/>
</dbReference>
<name>A0A9P6NRK7_9BASI</name>
<protein>
    <recommendedName>
        <fullName evidence="7">Late embryogenesis abundant protein LEA-2 subgroup domain-containing protein</fullName>
    </recommendedName>
</protein>
<evidence type="ECO:0000313" key="6">
    <source>
        <dbReference type="Proteomes" id="UP000886653"/>
    </source>
</evidence>
<evidence type="ECO:0000256" key="2">
    <source>
        <dbReference type="ARBA" id="ARBA00023136"/>
    </source>
</evidence>
<organism evidence="5 6">
    <name type="scientific">Cronartium quercuum f. sp. fusiforme G11</name>
    <dbReference type="NCBI Taxonomy" id="708437"/>
    <lineage>
        <taxon>Eukaryota</taxon>
        <taxon>Fungi</taxon>
        <taxon>Dikarya</taxon>
        <taxon>Basidiomycota</taxon>
        <taxon>Pucciniomycotina</taxon>
        <taxon>Pucciniomycetes</taxon>
        <taxon>Pucciniales</taxon>
        <taxon>Coleosporiaceae</taxon>
        <taxon>Cronartium</taxon>
    </lineage>
</organism>
<feature type="compositionally biased region" description="Polar residues" evidence="3">
    <location>
        <begin position="139"/>
        <end position="149"/>
    </location>
</feature>
<evidence type="ECO:0000256" key="1">
    <source>
        <dbReference type="ARBA" id="ARBA00004370"/>
    </source>
</evidence>
<dbReference type="GO" id="GO:0098542">
    <property type="term" value="P:defense response to other organism"/>
    <property type="evidence" value="ECO:0007669"/>
    <property type="project" value="InterPro"/>
</dbReference>
<keyword evidence="4" id="KW-1133">Transmembrane helix</keyword>
<keyword evidence="6" id="KW-1185">Reference proteome</keyword>
<dbReference type="Gene3D" id="2.60.40.1820">
    <property type="match status" value="1"/>
</dbReference>
<comment type="subcellular location">
    <subcellularLocation>
        <location evidence="1">Membrane</location>
    </subcellularLocation>
</comment>
<evidence type="ECO:0008006" key="7">
    <source>
        <dbReference type="Google" id="ProtNLM"/>
    </source>
</evidence>